<reference evidence="1 2" key="1">
    <citation type="submission" date="2020-08" db="EMBL/GenBank/DDBJ databases">
        <title>Functional genomics of gut bacteria from endangered species of beetles.</title>
        <authorList>
            <person name="Carlos-Shanley C."/>
        </authorList>
    </citation>
    <scope>NUCLEOTIDE SEQUENCE [LARGE SCALE GENOMIC DNA]</scope>
    <source>
        <strain evidence="1 2">S00198</strain>
    </source>
</reference>
<proteinExistence type="predicted"/>
<accession>A0A7X0PHX0</accession>
<gene>
    <name evidence="1" type="ORF">HNP48_004959</name>
</gene>
<dbReference type="EMBL" id="JACHLK010000011">
    <property type="protein sequence ID" value="MBB6562250.1"/>
    <property type="molecule type" value="Genomic_DNA"/>
</dbReference>
<sequence length="110" mass="12859">MTIEPIRYQLVIQFPDSYFASLDEVHAFEDRLIACMPRTCDVDGHDVGSGTVNFFIYTGYPNAAFLTFRKYLGTNKVEKKVRVAYREATGEDFTNLWPKRDLRPFHYSYD</sequence>
<dbReference type="RefSeq" id="WP_184862060.1">
    <property type="nucleotide sequence ID" value="NZ_JACHLK010000011.1"/>
</dbReference>
<dbReference type="AlphaFoldDB" id="A0A7X0PHX0"/>
<name>A0A7X0PHX0_9BURK</name>
<evidence type="ECO:0000313" key="1">
    <source>
        <dbReference type="EMBL" id="MBB6562250.1"/>
    </source>
</evidence>
<organism evidence="1 2">
    <name type="scientific">Acidovorax soli</name>
    <dbReference type="NCBI Taxonomy" id="592050"/>
    <lineage>
        <taxon>Bacteria</taxon>
        <taxon>Pseudomonadati</taxon>
        <taxon>Pseudomonadota</taxon>
        <taxon>Betaproteobacteria</taxon>
        <taxon>Burkholderiales</taxon>
        <taxon>Comamonadaceae</taxon>
        <taxon>Acidovorax</taxon>
    </lineage>
</organism>
<comment type="caution">
    <text evidence="1">The sequence shown here is derived from an EMBL/GenBank/DDBJ whole genome shotgun (WGS) entry which is preliminary data.</text>
</comment>
<protein>
    <submittedName>
        <fullName evidence="1">Uncharacterized protein</fullName>
    </submittedName>
</protein>
<evidence type="ECO:0000313" key="2">
    <source>
        <dbReference type="Proteomes" id="UP000575083"/>
    </source>
</evidence>
<dbReference type="Proteomes" id="UP000575083">
    <property type="component" value="Unassembled WGS sequence"/>
</dbReference>
<keyword evidence="2" id="KW-1185">Reference proteome</keyword>